<dbReference type="SUPFAM" id="SSF53474">
    <property type="entry name" value="alpha/beta-Hydrolases"/>
    <property type="match status" value="1"/>
</dbReference>
<reference evidence="3" key="1">
    <citation type="journal article" date="2019" name="Int. J. Syst. Evol. Microbiol.">
        <title>The Global Catalogue of Microorganisms (GCM) 10K type strain sequencing project: providing services to taxonomists for standard genome sequencing and annotation.</title>
        <authorList>
            <consortium name="The Broad Institute Genomics Platform"/>
            <consortium name="The Broad Institute Genome Sequencing Center for Infectious Disease"/>
            <person name="Wu L."/>
            <person name="Ma J."/>
        </authorList>
    </citation>
    <scope>NUCLEOTIDE SEQUENCE [LARGE SCALE GENOMIC DNA]</scope>
    <source>
        <strain evidence="3">CGMCC 1.12664</strain>
    </source>
</reference>
<dbReference type="InterPro" id="IPR000073">
    <property type="entry name" value="AB_hydrolase_1"/>
</dbReference>
<evidence type="ECO:0000259" key="1">
    <source>
        <dbReference type="Pfam" id="PF12697"/>
    </source>
</evidence>
<dbReference type="RefSeq" id="WP_188477969.1">
    <property type="nucleotide sequence ID" value="NZ_BMFJ01000001.1"/>
</dbReference>
<protein>
    <submittedName>
        <fullName evidence="2">Hydrolase</fullName>
    </submittedName>
</protein>
<dbReference type="PANTHER" id="PTHR43433:SF5">
    <property type="entry name" value="AB HYDROLASE-1 DOMAIN-CONTAINING PROTEIN"/>
    <property type="match status" value="1"/>
</dbReference>
<name>A0A917A9A1_9RHOB</name>
<dbReference type="Pfam" id="PF12697">
    <property type="entry name" value="Abhydrolase_6"/>
    <property type="match status" value="1"/>
</dbReference>
<dbReference type="AlphaFoldDB" id="A0A917A9A1"/>
<organism evidence="2 3">
    <name type="scientific">Primorskyibacter flagellatus</name>
    <dbReference type="NCBI Taxonomy" id="1387277"/>
    <lineage>
        <taxon>Bacteria</taxon>
        <taxon>Pseudomonadati</taxon>
        <taxon>Pseudomonadota</taxon>
        <taxon>Alphaproteobacteria</taxon>
        <taxon>Rhodobacterales</taxon>
        <taxon>Roseobacteraceae</taxon>
        <taxon>Primorskyibacter</taxon>
    </lineage>
</organism>
<feature type="domain" description="AB hydrolase-1" evidence="1">
    <location>
        <begin position="23"/>
        <end position="263"/>
    </location>
</feature>
<dbReference type="InterPro" id="IPR029058">
    <property type="entry name" value="AB_hydrolase_fold"/>
</dbReference>
<keyword evidence="3" id="KW-1185">Reference proteome</keyword>
<dbReference type="Proteomes" id="UP000612855">
    <property type="component" value="Unassembled WGS sequence"/>
</dbReference>
<comment type="caution">
    <text evidence="2">The sequence shown here is derived from an EMBL/GenBank/DDBJ whole genome shotgun (WGS) entry which is preliminary data.</text>
</comment>
<dbReference type="InterPro" id="IPR050471">
    <property type="entry name" value="AB_hydrolase"/>
</dbReference>
<gene>
    <name evidence="2" type="ORF">GCM10011360_24610</name>
</gene>
<sequence>MPHFSAADGTKIYYDVTGDGIPLLCLSGLTRNARDFDFVLPHLSGFRVIRMDYRGRGRSDWASYLSYDVPTEATDALELLDVLGIDKAAVLGTSRGGIIAMYLAATAGDRLRGVALNDVGPVIERAGLEAIKTYLGKHPHYYTHGEFAQARMIDPKFPGVPEDRWIAYLSHTSVETTTGLRNNYDPKLRDAVAPGFDAPQADAWPLFAAMEGMPLAIIHGANSDLLSAETVAEMARRHPGAIVATVPDRGHIPFLDEPEALAALRAWKEQLA</sequence>
<accession>A0A917A9A1</accession>
<keyword evidence="2" id="KW-0378">Hydrolase</keyword>
<evidence type="ECO:0000313" key="3">
    <source>
        <dbReference type="Proteomes" id="UP000612855"/>
    </source>
</evidence>
<proteinExistence type="predicted"/>
<dbReference type="EMBL" id="BMFJ01000001">
    <property type="protein sequence ID" value="GGE35886.1"/>
    <property type="molecule type" value="Genomic_DNA"/>
</dbReference>
<evidence type="ECO:0000313" key="2">
    <source>
        <dbReference type="EMBL" id="GGE35886.1"/>
    </source>
</evidence>
<dbReference type="PANTHER" id="PTHR43433">
    <property type="entry name" value="HYDROLASE, ALPHA/BETA FOLD FAMILY PROTEIN"/>
    <property type="match status" value="1"/>
</dbReference>
<dbReference type="Gene3D" id="3.40.50.1820">
    <property type="entry name" value="alpha/beta hydrolase"/>
    <property type="match status" value="1"/>
</dbReference>
<dbReference type="GO" id="GO:0016787">
    <property type="term" value="F:hydrolase activity"/>
    <property type="evidence" value="ECO:0007669"/>
    <property type="project" value="UniProtKB-KW"/>
</dbReference>